<dbReference type="Pfam" id="PF00990">
    <property type="entry name" value="GGDEF"/>
    <property type="match status" value="1"/>
</dbReference>
<dbReference type="PROSITE" id="PS50887">
    <property type="entry name" value="GGDEF"/>
    <property type="match status" value="1"/>
</dbReference>
<dbReference type="EMBL" id="FWEV01000001">
    <property type="protein sequence ID" value="SLM27411.1"/>
    <property type="molecule type" value="Genomic_DNA"/>
</dbReference>
<organism evidence="5 6">
    <name type="scientific">Desulfamplus magnetovallimortis</name>
    <dbReference type="NCBI Taxonomy" id="1246637"/>
    <lineage>
        <taxon>Bacteria</taxon>
        <taxon>Pseudomonadati</taxon>
        <taxon>Thermodesulfobacteriota</taxon>
        <taxon>Desulfobacteria</taxon>
        <taxon>Desulfobacterales</taxon>
        <taxon>Desulfobacteraceae</taxon>
        <taxon>Desulfamplus</taxon>
    </lineage>
</organism>
<sequence>MATEQDKDQYILELKSRAEKLQSQKDILMKELTAAEETLEATVNMYARYFPAIIDYIKDTNTSFVISLKELGNAIKNGDSPSTIENLLSQVQTSMLKESPPTNSKGKSSIFSSFFKNPECAADADAELDIYLESIKTGYINLTNSMKETLDSTYGTKLNQIATKFQNTQDFETIRQLQDELFSLIQQYIYNIGSDREKMVSFVKEIVKRILQIEAGMTNSFMHNNATAKSNEEFENLLNTEIGELKTNIDVSERLQDLKNHVSQTLSSIETALKEKTAKDKAVKILSEKNRNEFQAGFSKLKKELDQAIKHSRDLETKLNQDPLTKVYNRRAYHKRISDEMERFLRYKTIFSILVLDIDFFKKVNDTYGHAIGDKCLQEITRRTKPLLRKNDMLARYGGEEFVIVMPETAADGALAVAEKIRQTIEKIEFIYKKDTIKMTVSIGVSEVTDGDKNHEKVFERADAALYRAKNEGRNRVCVESR</sequence>
<feature type="coiled-coil region" evidence="3">
    <location>
        <begin position="11"/>
        <end position="38"/>
    </location>
</feature>
<keyword evidence="3" id="KW-0175">Coiled coil</keyword>
<evidence type="ECO:0000256" key="1">
    <source>
        <dbReference type="ARBA" id="ARBA00012528"/>
    </source>
</evidence>
<dbReference type="CDD" id="cd01949">
    <property type="entry name" value="GGDEF"/>
    <property type="match status" value="1"/>
</dbReference>
<dbReference type="NCBIfam" id="TIGR00254">
    <property type="entry name" value="GGDEF"/>
    <property type="match status" value="1"/>
</dbReference>
<comment type="catalytic activity">
    <reaction evidence="2">
        <text>2 GTP = 3',3'-c-di-GMP + 2 diphosphate</text>
        <dbReference type="Rhea" id="RHEA:24898"/>
        <dbReference type="ChEBI" id="CHEBI:33019"/>
        <dbReference type="ChEBI" id="CHEBI:37565"/>
        <dbReference type="ChEBI" id="CHEBI:58805"/>
        <dbReference type="EC" id="2.7.7.65"/>
    </reaction>
</comment>
<evidence type="ECO:0000313" key="6">
    <source>
        <dbReference type="Proteomes" id="UP000191931"/>
    </source>
</evidence>
<dbReference type="AlphaFoldDB" id="A0A1W1H4L2"/>
<dbReference type="InterPro" id="IPR050469">
    <property type="entry name" value="Diguanylate_Cyclase"/>
</dbReference>
<dbReference type="STRING" id="1246637.MTBBW1_10070"/>
<dbReference type="EC" id="2.7.7.65" evidence="1"/>
<evidence type="ECO:0000256" key="3">
    <source>
        <dbReference type="SAM" id="Coils"/>
    </source>
</evidence>
<dbReference type="PANTHER" id="PTHR45138:SF9">
    <property type="entry name" value="DIGUANYLATE CYCLASE DGCM-RELATED"/>
    <property type="match status" value="1"/>
</dbReference>
<feature type="domain" description="GGDEF" evidence="4">
    <location>
        <begin position="349"/>
        <end position="482"/>
    </location>
</feature>
<keyword evidence="5" id="KW-0808">Transferase</keyword>
<dbReference type="InterPro" id="IPR043128">
    <property type="entry name" value="Rev_trsase/Diguanyl_cyclase"/>
</dbReference>
<dbReference type="PANTHER" id="PTHR45138">
    <property type="entry name" value="REGULATORY COMPONENTS OF SENSORY TRANSDUCTION SYSTEM"/>
    <property type="match status" value="1"/>
</dbReference>
<dbReference type="Gene3D" id="3.30.70.270">
    <property type="match status" value="1"/>
</dbReference>
<keyword evidence="6" id="KW-1185">Reference proteome</keyword>
<keyword evidence="5" id="KW-0548">Nucleotidyltransferase</keyword>
<gene>
    <name evidence="5" type="ORF">MTBBW1_10070</name>
</gene>
<name>A0A1W1H4L2_9BACT</name>
<evidence type="ECO:0000256" key="2">
    <source>
        <dbReference type="ARBA" id="ARBA00034247"/>
    </source>
</evidence>
<dbReference type="InterPro" id="IPR000160">
    <property type="entry name" value="GGDEF_dom"/>
</dbReference>
<dbReference type="InterPro" id="IPR029787">
    <property type="entry name" value="Nucleotide_cyclase"/>
</dbReference>
<protein>
    <recommendedName>
        <fullName evidence="1">diguanylate cyclase</fullName>
        <ecNumber evidence="1">2.7.7.65</ecNumber>
    </recommendedName>
</protein>
<accession>A0A1W1H4L2</accession>
<dbReference type="RefSeq" id="WP_080797605.1">
    <property type="nucleotide sequence ID" value="NZ_LT828540.1"/>
</dbReference>
<dbReference type="Proteomes" id="UP000191931">
    <property type="component" value="Unassembled WGS sequence"/>
</dbReference>
<dbReference type="SMART" id="SM00267">
    <property type="entry name" value="GGDEF"/>
    <property type="match status" value="1"/>
</dbReference>
<dbReference type="FunFam" id="3.30.70.270:FF:000001">
    <property type="entry name" value="Diguanylate cyclase domain protein"/>
    <property type="match status" value="1"/>
</dbReference>
<reference evidence="5 6" key="1">
    <citation type="submission" date="2017-03" db="EMBL/GenBank/DDBJ databases">
        <authorList>
            <person name="Afonso C.L."/>
            <person name="Miller P.J."/>
            <person name="Scott M.A."/>
            <person name="Spackman E."/>
            <person name="Goraichik I."/>
            <person name="Dimitrov K.M."/>
            <person name="Suarez D.L."/>
            <person name="Swayne D.E."/>
        </authorList>
    </citation>
    <scope>NUCLEOTIDE SEQUENCE [LARGE SCALE GENOMIC DNA]</scope>
    <source>
        <strain evidence="5">PRJEB14757</strain>
    </source>
</reference>
<dbReference type="SUPFAM" id="SSF55073">
    <property type="entry name" value="Nucleotide cyclase"/>
    <property type="match status" value="1"/>
</dbReference>
<evidence type="ECO:0000313" key="5">
    <source>
        <dbReference type="EMBL" id="SLM27411.1"/>
    </source>
</evidence>
<dbReference type="OrthoDB" id="9779960at2"/>
<proteinExistence type="predicted"/>
<dbReference type="GO" id="GO:0052621">
    <property type="term" value="F:diguanylate cyclase activity"/>
    <property type="evidence" value="ECO:0007669"/>
    <property type="project" value="UniProtKB-EC"/>
</dbReference>
<evidence type="ECO:0000259" key="4">
    <source>
        <dbReference type="PROSITE" id="PS50887"/>
    </source>
</evidence>